<evidence type="ECO:0000313" key="1">
    <source>
        <dbReference type="EMBL" id="GLB38592.1"/>
    </source>
</evidence>
<accession>A0A9P3UMR1</accession>
<proteinExistence type="predicted"/>
<protein>
    <submittedName>
        <fullName evidence="1">Uncharacterized protein</fullName>
    </submittedName>
</protein>
<sequence length="69" mass="7914">MEPTLRRLRGQIAKLGLVKFKRTHPNGNYVSSTLQSCRGHEQGGVRLKPKDSKIWSTDLRTFQTYLELA</sequence>
<reference evidence="1" key="1">
    <citation type="submission" date="2022-07" db="EMBL/GenBank/DDBJ databases">
        <title>The genome of Lyophyllum shimeji provides insight into the initial evolution of ectomycorrhizal fungal genome.</title>
        <authorList>
            <person name="Kobayashi Y."/>
            <person name="Shibata T."/>
            <person name="Hirakawa H."/>
            <person name="Shigenobu S."/>
            <person name="Nishiyama T."/>
            <person name="Yamada A."/>
            <person name="Hasebe M."/>
            <person name="Kawaguchi M."/>
        </authorList>
    </citation>
    <scope>NUCLEOTIDE SEQUENCE</scope>
    <source>
        <strain evidence="1">AT787</strain>
    </source>
</reference>
<gene>
    <name evidence="1" type="ORF">LshimejAT787_0504570</name>
</gene>
<comment type="caution">
    <text evidence="1">The sequence shown here is derived from an EMBL/GenBank/DDBJ whole genome shotgun (WGS) entry which is preliminary data.</text>
</comment>
<keyword evidence="2" id="KW-1185">Reference proteome</keyword>
<dbReference type="Proteomes" id="UP001063166">
    <property type="component" value="Unassembled WGS sequence"/>
</dbReference>
<organism evidence="1 2">
    <name type="scientific">Lyophyllum shimeji</name>
    <name type="common">Hon-shimeji</name>
    <name type="synonym">Tricholoma shimeji</name>
    <dbReference type="NCBI Taxonomy" id="47721"/>
    <lineage>
        <taxon>Eukaryota</taxon>
        <taxon>Fungi</taxon>
        <taxon>Dikarya</taxon>
        <taxon>Basidiomycota</taxon>
        <taxon>Agaricomycotina</taxon>
        <taxon>Agaricomycetes</taxon>
        <taxon>Agaricomycetidae</taxon>
        <taxon>Agaricales</taxon>
        <taxon>Tricholomatineae</taxon>
        <taxon>Lyophyllaceae</taxon>
        <taxon>Lyophyllum</taxon>
    </lineage>
</organism>
<name>A0A9P3UMR1_LYOSH</name>
<dbReference type="AlphaFoldDB" id="A0A9P3UMR1"/>
<evidence type="ECO:0000313" key="2">
    <source>
        <dbReference type="Proteomes" id="UP001063166"/>
    </source>
</evidence>
<dbReference type="EMBL" id="BRPK01000005">
    <property type="protein sequence ID" value="GLB38592.1"/>
    <property type="molecule type" value="Genomic_DNA"/>
</dbReference>